<dbReference type="Proteomes" id="UP001629288">
    <property type="component" value="Unassembled WGS sequence"/>
</dbReference>
<accession>A0ABW9BSK8</accession>
<protein>
    <submittedName>
        <fullName evidence="1">Uncharacterized protein</fullName>
    </submittedName>
</protein>
<reference evidence="1 2" key="1">
    <citation type="journal article" date="2024" name="Chem. Sci.">
        <title>Discovery of megapolipeptins by genome mining of a Burkholderiales bacteria collection.</title>
        <authorList>
            <person name="Paulo B.S."/>
            <person name="Recchia M.J.J."/>
            <person name="Lee S."/>
            <person name="Fergusson C.H."/>
            <person name="Romanowski S.B."/>
            <person name="Hernandez A."/>
            <person name="Krull N."/>
            <person name="Liu D.Y."/>
            <person name="Cavanagh H."/>
            <person name="Bos A."/>
            <person name="Gray C.A."/>
            <person name="Murphy B.T."/>
            <person name="Linington R.G."/>
            <person name="Eustaquio A.S."/>
        </authorList>
    </citation>
    <scope>NUCLEOTIDE SEQUENCE [LARGE SCALE GENOMIC DNA]</scope>
    <source>
        <strain evidence="1 2">RL17-379-BIB-C</strain>
    </source>
</reference>
<proteinExistence type="predicted"/>
<comment type="caution">
    <text evidence="1">The sequence shown here is derived from an EMBL/GenBank/DDBJ whole genome shotgun (WGS) entry which is preliminary data.</text>
</comment>
<dbReference type="RefSeq" id="WP_408127745.1">
    <property type="nucleotide sequence ID" value="NZ_JAQQDH010000001.1"/>
</dbReference>
<gene>
    <name evidence="1" type="ORF">PQR00_00675</name>
</gene>
<sequence length="186" mass="20000">MTNSTNNSASAADVLLPESPQAFALRMLVAAGLVSQEKVDSALSLAAKFRAHDPASAQAKGQEMEFDGDSEATRRAFRDYDADYPVRHRSDWQIWRDAIAYAAKSGVAAPSPALREAGDGVTEPTPTLSEDVLMQAIADTAARGHVWASRALSNFRAAVREAAKSPNDAKQLRQLHVAEVLCQHGK</sequence>
<evidence type="ECO:0000313" key="1">
    <source>
        <dbReference type="EMBL" id="MFM0442084.1"/>
    </source>
</evidence>
<name>A0ABW9BSK8_9BURK</name>
<evidence type="ECO:0000313" key="2">
    <source>
        <dbReference type="Proteomes" id="UP001629288"/>
    </source>
</evidence>
<keyword evidence="2" id="KW-1185">Reference proteome</keyword>
<dbReference type="EMBL" id="JAQQDH010000001">
    <property type="protein sequence ID" value="MFM0442084.1"/>
    <property type="molecule type" value="Genomic_DNA"/>
</dbReference>
<organism evidence="1 2">
    <name type="scientific">Paraburkholderia strydomiana</name>
    <dbReference type="NCBI Taxonomy" id="1245417"/>
    <lineage>
        <taxon>Bacteria</taxon>
        <taxon>Pseudomonadati</taxon>
        <taxon>Pseudomonadota</taxon>
        <taxon>Betaproteobacteria</taxon>
        <taxon>Burkholderiales</taxon>
        <taxon>Burkholderiaceae</taxon>
        <taxon>Paraburkholderia</taxon>
    </lineage>
</organism>